<dbReference type="PANTHER" id="PTHR33710:SF64">
    <property type="entry name" value="ENDONUCLEASE_EXONUCLEASE_PHOSPHATASE DOMAIN-CONTAINING PROTEIN"/>
    <property type="match status" value="1"/>
</dbReference>
<evidence type="ECO:0000313" key="3">
    <source>
        <dbReference type="EMBL" id="KAI9154184.1"/>
    </source>
</evidence>
<evidence type="ECO:0000313" key="4">
    <source>
        <dbReference type="Proteomes" id="UP001064489"/>
    </source>
</evidence>
<dbReference type="Gene3D" id="3.60.10.10">
    <property type="entry name" value="Endonuclease/exonuclease/phosphatase"/>
    <property type="match status" value="1"/>
</dbReference>
<dbReference type="AlphaFoldDB" id="A0AAD5I808"/>
<dbReference type="InterPro" id="IPR036691">
    <property type="entry name" value="Endo/exonu/phosph_ase_sf"/>
</dbReference>
<keyword evidence="4" id="KW-1185">Reference proteome</keyword>
<dbReference type="PANTHER" id="PTHR33710">
    <property type="entry name" value="BNAC02G09200D PROTEIN"/>
    <property type="match status" value="1"/>
</dbReference>
<dbReference type="EMBL" id="JAJSOW010000108">
    <property type="protein sequence ID" value="KAI9154184.1"/>
    <property type="molecule type" value="Genomic_DNA"/>
</dbReference>
<dbReference type="SUPFAM" id="SSF56219">
    <property type="entry name" value="DNase I-like"/>
    <property type="match status" value="1"/>
</dbReference>
<proteinExistence type="predicted"/>
<dbReference type="CDD" id="cd06222">
    <property type="entry name" value="RNase_H_like"/>
    <property type="match status" value="1"/>
</dbReference>
<protein>
    <recommendedName>
        <fullName evidence="2">RNase H type-1 domain-containing protein</fullName>
    </recommendedName>
</protein>
<evidence type="ECO:0000259" key="2">
    <source>
        <dbReference type="Pfam" id="PF13456"/>
    </source>
</evidence>
<dbReference type="GO" id="GO:0003676">
    <property type="term" value="F:nucleic acid binding"/>
    <property type="evidence" value="ECO:0007669"/>
    <property type="project" value="InterPro"/>
</dbReference>
<accession>A0AAD5I808</accession>
<reference evidence="3" key="2">
    <citation type="submission" date="2023-02" db="EMBL/GenBank/DDBJ databases">
        <authorList>
            <person name="Swenson N.G."/>
            <person name="Wegrzyn J.L."/>
            <person name="Mcevoy S.L."/>
        </authorList>
    </citation>
    <scope>NUCLEOTIDE SEQUENCE</scope>
    <source>
        <strain evidence="3">91603</strain>
        <tissue evidence="3">Leaf</tissue>
    </source>
</reference>
<evidence type="ECO:0000256" key="1">
    <source>
        <dbReference type="SAM" id="Phobius"/>
    </source>
</evidence>
<keyword evidence="1" id="KW-0812">Transmembrane</keyword>
<dbReference type="Pfam" id="PF13456">
    <property type="entry name" value="RVT_3"/>
    <property type="match status" value="1"/>
</dbReference>
<sequence>MVSLVSSSWFVVGDFNAVLGAHEALGSRSPTHSSYEDFRLMIEVCDLVGIHSQGARFTWVRGRSNLTRVERRLDKVLVSDGCISCWQEISCVAFPRIYSDHCPLLVRLSDFEVSSHRLFPFQSMWLEHPDFIAIVCKIWSSPIVGRPLQVVIYKLRSLKKALKSWNWEVFGNLNSVIARKSIELHSIQLDLSNRGFSYDLFMVEASVHYELDVLLRRQKCFYRDRSRVRWLRDGDWNTSFFHASIKCRKYRNTISALSINGVLSEDRPTIRDHIISYYSNFFSSDVSRVERDLSIVDDMIPSLVTAAENAFLTSVPSADDIHDALFAMDVASTPGPDGFSVRFYQRCWDFIKDVDFLMKIAFAGLGSSWLLIVVFVGLVVNLQIIFFFIVLWRLLFERQFSRLSSDVSLPKFGNPSSCRPLSVSISDQVMILWKAVIHAVIWGVWTARNQWIFEGKLVDFRSVLSFVWSVVSKANRLDIGCMLNCMDNLLIFRLFSLRGRPSKAPVIKSVIWSPSAPGWIKVNTDGAAMGSLRVGGCSGIFRNCRVFVKGLFAIPLGQVFAFEVELLVASSTVNFAWKYGWHRIWLESDFSYMVQLLSSHSEMVPWRVRQAW</sequence>
<comment type="caution">
    <text evidence="3">The sequence shown here is derived from an EMBL/GenBank/DDBJ whole genome shotgun (WGS) entry which is preliminary data.</text>
</comment>
<feature type="transmembrane region" description="Helical" evidence="1">
    <location>
        <begin position="369"/>
        <end position="395"/>
    </location>
</feature>
<gene>
    <name evidence="3" type="ORF">LWI28_022333</name>
</gene>
<dbReference type="Proteomes" id="UP001064489">
    <property type="component" value="Chromosome 11"/>
</dbReference>
<reference evidence="3" key="1">
    <citation type="journal article" date="2022" name="Plant J.">
        <title>Strategies of tolerance reflected in two North American maple genomes.</title>
        <authorList>
            <person name="McEvoy S.L."/>
            <person name="Sezen U.U."/>
            <person name="Trouern-Trend A."/>
            <person name="McMahon S.M."/>
            <person name="Schaberg P.G."/>
            <person name="Yang J."/>
            <person name="Wegrzyn J.L."/>
            <person name="Swenson N.G."/>
        </authorList>
    </citation>
    <scope>NUCLEOTIDE SEQUENCE</scope>
    <source>
        <strain evidence="3">91603</strain>
    </source>
</reference>
<name>A0AAD5I808_ACENE</name>
<feature type="domain" description="RNase H type-1" evidence="2">
    <location>
        <begin position="523"/>
        <end position="602"/>
    </location>
</feature>
<dbReference type="GO" id="GO:0004523">
    <property type="term" value="F:RNA-DNA hybrid ribonuclease activity"/>
    <property type="evidence" value="ECO:0007669"/>
    <property type="project" value="InterPro"/>
</dbReference>
<keyword evidence="1" id="KW-1133">Transmembrane helix</keyword>
<dbReference type="InterPro" id="IPR044730">
    <property type="entry name" value="RNase_H-like_dom_plant"/>
</dbReference>
<keyword evidence="1" id="KW-0472">Membrane</keyword>
<organism evidence="3 4">
    <name type="scientific">Acer negundo</name>
    <name type="common">Box elder</name>
    <dbReference type="NCBI Taxonomy" id="4023"/>
    <lineage>
        <taxon>Eukaryota</taxon>
        <taxon>Viridiplantae</taxon>
        <taxon>Streptophyta</taxon>
        <taxon>Embryophyta</taxon>
        <taxon>Tracheophyta</taxon>
        <taxon>Spermatophyta</taxon>
        <taxon>Magnoliopsida</taxon>
        <taxon>eudicotyledons</taxon>
        <taxon>Gunneridae</taxon>
        <taxon>Pentapetalae</taxon>
        <taxon>rosids</taxon>
        <taxon>malvids</taxon>
        <taxon>Sapindales</taxon>
        <taxon>Sapindaceae</taxon>
        <taxon>Hippocastanoideae</taxon>
        <taxon>Acereae</taxon>
        <taxon>Acer</taxon>
    </lineage>
</organism>
<dbReference type="InterPro" id="IPR002156">
    <property type="entry name" value="RNaseH_domain"/>
</dbReference>